<evidence type="ECO:0000313" key="2">
    <source>
        <dbReference type="Proteomes" id="UP000037784"/>
    </source>
</evidence>
<reference evidence="2" key="2">
    <citation type="submission" date="2015-08" db="EMBL/GenBank/DDBJ databases">
        <title>Draft Genome Sequence of a Heterotrophic Facultative Anaerobic Bacterium Ardenticatena maritima Strain 110S.</title>
        <authorList>
            <person name="Kawaichi S."/>
            <person name="Yoshida T."/>
            <person name="Sako Y."/>
            <person name="Nakamura R."/>
        </authorList>
    </citation>
    <scope>NUCLEOTIDE SEQUENCE [LARGE SCALE GENOMIC DNA]</scope>
    <source>
        <strain evidence="2">110S</strain>
    </source>
</reference>
<accession>A0A0M8K6J9</accession>
<name>A0A0M8K6J9_9CHLR</name>
<dbReference type="AlphaFoldDB" id="A0A0M8K6J9"/>
<dbReference type="EMBL" id="BBZA01000013">
    <property type="protein sequence ID" value="GAP61762.1"/>
    <property type="molecule type" value="Genomic_DNA"/>
</dbReference>
<keyword evidence="2" id="KW-1185">Reference proteome</keyword>
<gene>
    <name evidence="1" type="ORF">ARMA_0185</name>
</gene>
<dbReference type="InParanoid" id="A0A0M8K6J9"/>
<protein>
    <submittedName>
        <fullName evidence="1">Uncharacterized protein</fullName>
    </submittedName>
</protein>
<organism evidence="1 2">
    <name type="scientific">Ardenticatena maritima</name>
    <dbReference type="NCBI Taxonomy" id="872965"/>
    <lineage>
        <taxon>Bacteria</taxon>
        <taxon>Bacillati</taxon>
        <taxon>Chloroflexota</taxon>
        <taxon>Ardenticatenia</taxon>
        <taxon>Ardenticatenales</taxon>
        <taxon>Ardenticatenaceae</taxon>
        <taxon>Ardenticatena</taxon>
    </lineage>
</organism>
<evidence type="ECO:0000313" key="1">
    <source>
        <dbReference type="EMBL" id="GAP61762.1"/>
    </source>
</evidence>
<proteinExistence type="predicted"/>
<sequence>MLGQQKTAPARAVADQTSGLPPFPCAGMTQIRFVGSVADTATLSARLPGLP</sequence>
<reference evidence="1 2" key="1">
    <citation type="journal article" date="2015" name="Genome Announc.">
        <title>Draft Genome Sequence of a Heterotrophic Facultative Anaerobic Thermophilic Bacterium, Ardenticatena maritima Strain 110ST.</title>
        <authorList>
            <person name="Kawaichi S."/>
            <person name="Yoshida T."/>
            <person name="Sako Y."/>
            <person name="Nakamura R."/>
        </authorList>
    </citation>
    <scope>NUCLEOTIDE SEQUENCE [LARGE SCALE GENOMIC DNA]</scope>
    <source>
        <strain evidence="1 2">110S</strain>
    </source>
</reference>
<comment type="caution">
    <text evidence="1">The sequence shown here is derived from an EMBL/GenBank/DDBJ whole genome shotgun (WGS) entry which is preliminary data.</text>
</comment>
<dbReference type="Proteomes" id="UP000037784">
    <property type="component" value="Unassembled WGS sequence"/>
</dbReference>